<name>A0ACC0Y4A8_9ROSI</name>
<gene>
    <name evidence="1" type="ORF">Pint_14406</name>
</gene>
<dbReference type="Proteomes" id="UP001163603">
    <property type="component" value="Chromosome 8"/>
</dbReference>
<accession>A0ACC0Y4A8</accession>
<organism evidence="1 2">
    <name type="scientific">Pistacia integerrima</name>
    <dbReference type="NCBI Taxonomy" id="434235"/>
    <lineage>
        <taxon>Eukaryota</taxon>
        <taxon>Viridiplantae</taxon>
        <taxon>Streptophyta</taxon>
        <taxon>Embryophyta</taxon>
        <taxon>Tracheophyta</taxon>
        <taxon>Spermatophyta</taxon>
        <taxon>Magnoliopsida</taxon>
        <taxon>eudicotyledons</taxon>
        <taxon>Gunneridae</taxon>
        <taxon>Pentapetalae</taxon>
        <taxon>rosids</taxon>
        <taxon>malvids</taxon>
        <taxon>Sapindales</taxon>
        <taxon>Anacardiaceae</taxon>
        <taxon>Pistacia</taxon>
    </lineage>
</organism>
<reference evidence="2" key="1">
    <citation type="journal article" date="2023" name="G3 (Bethesda)">
        <title>Genome assembly and association tests identify interacting loci associated with vigor, precocity, and sex in interspecific pistachio rootstocks.</title>
        <authorList>
            <person name="Palmer W."/>
            <person name="Jacygrad E."/>
            <person name="Sagayaradj S."/>
            <person name="Cavanaugh K."/>
            <person name="Han R."/>
            <person name="Bertier L."/>
            <person name="Beede B."/>
            <person name="Kafkas S."/>
            <person name="Golino D."/>
            <person name="Preece J."/>
            <person name="Michelmore R."/>
        </authorList>
    </citation>
    <scope>NUCLEOTIDE SEQUENCE [LARGE SCALE GENOMIC DNA]</scope>
</reference>
<evidence type="ECO:0000313" key="1">
    <source>
        <dbReference type="EMBL" id="KAJ0030105.1"/>
    </source>
</evidence>
<dbReference type="EMBL" id="CM047743">
    <property type="protein sequence ID" value="KAJ0030105.1"/>
    <property type="molecule type" value="Genomic_DNA"/>
</dbReference>
<protein>
    <submittedName>
        <fullName evidence="1">Uncharacterized protein</fullName>
    </submittedName>
</protein>
<evidence type="ECO:0000313" key="2">
    <source>
        <dbReference type="Proteomes" id="UP001163603"/>
    </source>
</evidence>
<keyword evidence="2" id="KW-1185">Reference proteome</keyword>
<comment type="caution">
    <text evidence="1">The sequence shown here is derived from an EMBL/GenBank/DDBJ whole genome shotgun (WGS) entry which is preliminary data.</text>
</comment>
<sequence length="88" mass="10029">MEIHIKKTSVVRSAQKTPNHFIWISNLDSLHPHDGHVPLLYFYRRPPLPASDKSDFFDTSLLKEALSKALVGFYPLAGRLGRDENGRL</sequence>
<proteinExistence type="predicted"/>